<keyword evidence="4" id="KW-0997">Cell inner membrane</keyword>
<evidence type="ECO:0000259" key="17">
    <source>
        <dbReference type="PROSITE" id="PS51371"/>
    </source>
</evidence>
<dbReference type="GO" id="GO:0050660">
    <property type="term" value="F:flavin adenine dinucleotide binding"/>
    <property type="evidence" value="ECO:0007669"/>
    <property type="project" value="InterPro"/>
</dbReference>
<evidence type="ECO:0000256" key="4">
    <source>
        <dbReference type="ARBA" id="ARBA00022519"/>
    </source>
</evidence>
<dbReference type="Gene3D" id="3.10.580.10">
    <property type="entry name" value="CBS-domain"/>
    <property type="match status" value="1"/>
</dbReference>
<dbReference type="InterPro" id="IPR016169">
    <property type="entry name" value="FAD-bd_PCMH_sub2"/>
</dbReference>
<dbReference type="InterPro" id="IPR000644">
    <property type="entry name" value="CBS_dom"/>
</dbReference>
<dbReference type="InterPro" id="IPR036318">
    <property type="entry name" value="FAD-bd_PCMH-like_sf"/>
</dbReference>
<proteinExistence type="inferred from homology"/>
<comment type="caution">
    <text evidence="19">The sequence shown here is derived from an EMBL/GenBank/DDBJ whole genome shotgun (WGS) entry which is preliminary data.</text>
</comment>
<evidence type="ECO:0000256" key="11">
    <source>
        <dbReference type="ARBA" id="ARBA00038280"/>
    </source>
</evidence>
<evidence type="ECO:0000313" key="19">
    <source>
        <dbReference type="EMBL" id="TSH97969.1"/>
    </source>
</evidence>
<dbReference type="PROSITE" id="PS51371">
    <property type="entry name" value="CBS"/>
    <property type="match status" value="1"/>
</dbReference>
<evidence type="ECO:0000256" key="16">
    <source>
        <dbReference type="SAM" id="Phobius"/>
    </source>
</evidence>
<evidence type="ECO:0000256" key="2">
    <source>
        <dbReference type="ARBA" id="ARBA00022448"/>
    </source>
</evidence>
<dbReference type="InterPro" id="IPR046342">
    <property type="entry name" value="CBS_dom_sf"/>
</dbReference>
<dbReference type="Pfam" id="PF03471">
    <property type="entry name" value="CorC_HlyC"/>
    <property type="match status" value="1"/>
</dbReference>
<evidence type="ECO:0000256" key="1">
    <source>
        <dbReference type="ARBA" id="ARBA00004429"/>
    </source>
</evidence>
<evidence type="ECO:0000256" key="9">
    <source>
        <dbReference type="ARBA" id="ARBA00023136"/>
    </source>
</evidence>
<accession>A0A556AYF4</accession>
<protein>
    <recommendedName>
        <fullName evidence="12">Polyamine export protein</fullName>
    </recommendedName>
</protein>
<feature type="domain" description="CNNM transmembrane" evidence="18">
    <location>
        <begin position="1"/>
        <end position="199"/>
    </location>
</feature>
<evidence type="ECO:0000256" key="8">
    <source>
        <dbReference type="ARBA" id="ARBA00023122"/>
    </source>
</evidence>
<organism evidence="19 20">
    <name type="scientific">Verticiella sediminum</name>
    <dbReference type="NCBI Taxonomy" id="1247510"/>
    <lineage>
        <taxon>Bacteria</taxon>
        <taxon>Pseudomonadati</taxon>
        <taxon>Pseudomonadota</taxon>
        <taxon>Betaproteobacteria</taxon>
        <taxon>Burkholderiales</taxon>
        <taxon>Alcaligenaceae</taxon>
        <taxon>Verticiella</taxon>
    </lineage>
</organism>
<keyword evidence="5 14" id="KW-0812">Transmembrane</keyword>
<keyword evidence="3" id="KW-1003">Cell membrane</keyword>
<evidence type="ECO:0000256" key="3">
    <source>
        <dbReference type="ARBA" id="ARBA00022475"/>
    </source>
</evidence>
<dbReference type="CDD" id="cd04590">
    <property type="entry name" value="CBS_pair_CorC_HlyC_assoc"/>
    <property type="match status" value="1"/>
</dbReference>
<dbReference type="Proteomes" id="UP000318405">
    <property type="component" value="Unassembled WGS sequence"/>
</dbReference>
<comment type="subcellular location">
    <subcellularLocation>
        <location evidence="1">Cell inner membrane</location>
        <topology evidence="1">Multi-pass membrane protein</topology>
    </subcellularLocation>
</comment>
<evidence type="ECO:0000256" key="14">
    <source>
        <dbReference type="PROSITE-ProRule" id="PRU01193"/>
    </source>
</evidence>
<dbReference type="EMBL" id="VLTJ01000007">
    <property type="protein sequence ID" value="TSH97969.1"/>
    <property type="molecule type" value="Genomic_DNA"/>
</dbReference>
<dbReference type="InterPro" id="IPR044751">
    <property type="entry name" value="Ion_transp-like_CBS"/>
</dbReference>
<reference evidence="19 20" key="1">
    <citation type="submission" date="2019-07" db="EMBL/GenBank/DDBJ databases">
        <title>Qingshengfaniella alkalisoli gen. nov., sp. nov., isolated from saline soil.</title>
        <authorList>
            <person name="Xu L."/>
            <person name="Huang X.-X."/>
            <person name="Sun J.-Q."/>
        </authorList>
    </citation>
    <scope>NUCLEOTIDE SEQUENCE [LARGE SCALE GENOMIC DNA]</scope>
    <source>
        <strain evidence="19 20">DSM 27279</strain>
    </source>
</reference>
<dbReference type="SMART" id="SM01091">
    <property type="entry name" value="CorC_HlyC"/>
    <property type="match status" value="1"/>
</dbReference>
<evidence type="ECO:0000256" key="15">
    <source>
        <dbReference type="SAM" id="MobiDB-lite"/>
    </source>
</evidence>
<dbReference type="OrthoDB" id="9797674at2"/>
<evidence type="ECO:0000256" key="5">
    <source>
        <dbReference type="ARBA" id="ARBA00022692"/>
    </source>
</evidence>
<feature type="transmembrane region" description="Helical" evidence="16">
    <location>
        <begin position="97"/>
        <end position="117"/>
    </location>
</feature>
<feature type="transmembrane region" description="Helical" evidence="16">
    <location>
        <begin position="6"/>
        <end position="29"/>
    </location>
</feature>
<name>A0A556AYF4_9BURK</name>
<dbReference type="InterPro" id="IPR005170">
    <property type="entry name" value="Transptr-assoc_dom"/>
</dbReference>
<dbReference type="InterPro" id="IPR002550">
    <property type="entry name" value="CNNM"/>
</dbReference>
<feature type="transmembrane region" description="Helical" evidence="16">
    <location>
        <begin position="138"/>
        <end position="157"/>
    </location>
</feature>
<evidence type="ECO:0000256" key="10">
    <source>
        <dbReference type="ARBA" id="ARBA00037177"/>
    </source>
</evidence>
<feature type="transmembrane region" description="Helical" evidence="16">
    <location>
        <begin position="58"/>
        <end position="77"/>
    </location>
</feature>
<dbReference type="GO" id="GO:0005886">
    <property type="term" value="C:plasma membrane"/>
    <property type="evidence" value="ECO:0007669"/>
    <property type="project" value="UniProtKB-SubCell"/>
</dbReference>
<comment type="similarity">
    <text evidence="11">Belongs to the UPF0053 family. PaeA subfamily.</text>
</comment>
<feature type="region of interest" description="Disordered" evidence="15">
    <location>
        <begin position="430"/>
        <end position="451"/>
    </location>
</feature>
<dbReference type="Pfam" id="PF01595">
    <property type="entry name" value="CNNM"/>
    <property type="match status" value="1"/>
</dbReference>
<keyword evidence="7 14" id="KW-1133">Transmembrane helix</keyword>
<dbReference type="Gene3D" id="3.30.465.10">
    <property type="match status" value="1"/>
</dbReference>
<dbReference type="PANTHER" id="PTHR22777">
    <property type="entry name" value="HEMOLYSIN-RELATED"/>
    <property type="match status" value="1"/>
</dbReference>
<dbReference type="RefSeq" id="WP_143946851.1">
    <property type="nucleotide sequence ID" value="NZ_BAABMB010000004.1"/>
</dbReference>
<evidence type="ECO:0000256" key="6">
    <source>
        <dbReference type="ARBA" id="ARBA00022737"/>
    </source>
</evidence>
<evidence type="ECO:0000313" key="20">
    <source>
        <dbReference type="Proteomes" id="UP000318405"/>
    </source>
</evidence>
<dbReference type="PANTHER" id="PTHR22777:SF16">
    <property type="entry name" value="POLYAMINE EXPORT PROTEIN"/>
    <property type="match status" value="1"/>
</dbReference>
<keyword evidence="8 13" id="KW-0129">CBS domain</keyword>
<evidence type="ECO:0000256" key="13">
    <source>
        <dbReference type="PROSITE-ProRule" id="PRU00703"/>
    </source>
</evidence>
<evidence type="ECO:0000256" key="12">
    <source>
        <dbReference type="ARBA" id="ARBA00039818"/>
    </source>
</evidence>
<gene>
    <name evidence="19" type="ORF">FOZ76_04050</name>
</gene>
<keyword evidence="2" id="KW-0813">Transport</keyword>
<sequence length="451" mass="50143">MTLGQSLFLLALLVAAGAFFSIAEIAMAASRRLRLRQLAEQGDGRAERVMRVQEQPGHYFTVIQIGVNALGVLGGIVGEGLLSPYFTPFFALWMSEAAAGTAGFLAAFLLVTSLFILGSDLAPKRVSMAVPEKVAVRIIGPMLFLMTVLKPVVWLYAKLTDLLMALFKLPQQRDETITSDDILALTEAGALSGALERREQQVIENVFELDTRTVPSSMTAREHIAYFLIDDPDEVIRARIAKEPYAAYPVCEKDIDHVIGYVEARDLFQRVLNGRPIHLRDNDLVRKALVLPDRLTLAEVLDQFRLVGQDFAIIVNEYSLVVGLITLNDVMSTVMGGLVHDRDDDMIVRRDENSWLIDGITPIQDVQRVLEIDTLLHEDEYETLAGFLMVMLRRVPRRTDSVTWGGYKFEVMDVDSYRIDQVLVTRFTPPAEGEAAEAGRPPAAPADARQA</sequence>
<keyword evidence="20" id="KW-1185">Reference proteome</keyword>
<keyword evidence="6" id="KW-0677">Repeat</keyword>
<feature type="domain" description="CBS" evidence="17">
    <location>
        <begin position="284"/>
        <end position="342"/>
    </location>
</feature>
<dbReference type="SUPFAM" id="SSF56176">
    <property type="entry name" value="FAD-binding/transporter-associated domain-like"/>
    <property type="match status" value="1"/>
</dbReference>
<evidence type="ECO:0000259" key="18">
    <source>
        <dbReference type="PROSITE" id="PS51846"/>
    </source>
</evidence>
<keyword evidence="9 14" id="KW-0472">Membrane</keyword>
<dbReference type="PROSITE" id="PS51846">
    <property type="entry name" value="CNNM"/>
    <property type="match status" value="1"/>
</dbReference>
<evidence type="ECO:0000256" key="7">
    <source>
        <dbReference type="ARBA" id="ARBA00022989"/>
    </source>
</evidence>
<dbReference type="SUPFAM" id="SSF54631">
    <property type="entry name" value="CBS-domain pair"/>
    <property type="match status" value="1"/>
</dbReference>
<comment type="function">
    <text evidence="10">Involved in cadaverine and putrescine tolerance in stationary phase. May facilitate the efflux of both cadaverine and putrescine from the cytoplasm, reducing potentially toxic levels under certain stress conditions.</text>
</comment>
<dbReference type="AlphaFoldDB" id="A0A556AYF4"/>